<comment type="caution">
    <text evidence="1">The sequence shown here is derived from an EMBL/GenBank/DDBJ whole genome shotgun (WGS) entry which is preliminary data.</text>
</comment>
<evidence type="ECO:0000313" key="1">
    <source>
        <dbReference type="EMBL" id="MDT0377229.1"/>
    </source>
</evidence>
<name>A0ABU2NJR1_9ACTN</name>
<dbReference type="RefSeq" id="WP_311671234.1">
    <property type="nucleotide sequence ID" value="NZ_JAVREQ010000001.1"/>
</dbReference>
<evidence type="ECO:0000313" key="2">
    <source>
        <dbReference type="Proteomes" id="UP001183414"/>
    </source>
</evidence>
<dbReference type="EMBL" id="JAVREQ010000001">
    <property type="protein sequence ID" value="MDT0377229.1"/>
    <property type="molecule type" value="Genomic_DNA"/>
</dbReference>
<proteinExistence type="predicted"/>
<reference evidence="2" key="1">
    <citation type="submission" date="2023-07" db="EMBL/GenBank/DDBJ databases">
        <title>30 novel species of actinomycetes from the DSMZ collection.</title>
        <authorList>
            <person name="Nouioui I."/>
        </authorList>
    </citation>
    <scope>NUCLEOTIDE SEQUENCE [LARGE SCALE GENOMIC DNA]</scope>
    <source>
        <strain evidence="2">DSM 42041</strain>
    </source>
</reference>
<keyword evidence="2" id="KW-1185">Reference proteome</keyword>
<dbReference type="Proteomes" id="UP001183414">
    <property type="component" value="Unassembled WGS sequence"/>
</dbReference>
<protein>
    <recommendedName>
        <fullName evidence="3">Tail terminator</fullName>
    </recommendedName>
</protein>
<accession>A0ABU2NJR1</accession>
<sequence>MGLPITTALDRLQSHAMRLGVFERVRLHEPKTAPGKGITCAIWADSVTPVRSSGLNSTSVRLVLNVRLYAPMLADREDSTDRDLTTALDRLLAAYTGDFDLGGAVRHIDLLGTTGEPLGARAGYLEIDRKFFRVYTITLPLVVNDAWTQGA</sequence>
<evidence type="ECO:0008006" key="3">
    <source>
        <dbReference type="Google" id="ProtNLM"/>
    </source>
</evidence>
<organism evidence="1 2">
    <name type="scientific">Streptomyces hazeniae</name>
    <dbReference type="NCBI Taxonomy" id="3075538"/>
    <lineage>
        <taxon>Bacteria</taxon>
        <taxon>Bacillati</taxon>
        <taxon>Actinomycetota</taxon>
        <taxon>Actinomycetes</taxon>
        <taxon>Kitasatosporales</taxon>
        <taxon>Streptomycetaceae</taxon>
        <taxon>Streptomyces</taxon>
    </lineage>
</organism>
<gene>
    <name evidence="1" type="ORF">RM572_00365</name>
</gene>